<comment type="caution">
    <text evidence="1">The sequence shown here is derived from an EMBL/GenBank/DDBJ whole genome shotgun (WGS) entry which is preliminary data.</text>
</comment>
<organism evidence="1 2">
    <name type="scientific">Punica granatum</name>
    <name type="common">Pomegranate</name>
    <dbReference type="NCBI Taxonomy" id="22663"/>
    <lineage>
        <taxon>Eukaryota</taxon>
        <taxon>Viridiplantae</taxon>
        <taxon>Streptophyta</taxon>
        <taxon>Embryophyta</taxon>
        <taxon>Tracheophyta</taxon>
        <taxon>Spermatophyta</taxon>
        <taxon>Magnoliopsida</taxon>
        <taxon>eudicotyledons</taxon>
        <taxon>Gunneridae</taxon>
        <taxon>Pentapetalae</taxon>
        <taxon>rosids</taxon>
        <taxon>malvids</taxon>
        <taxon>Myrtales</taxon>
        <taxon>Lythraceae</taxon>
        <taxon>Punica</taxon>
    </lineage>
</organism>
<evidence type="ECO:0000313" key="2">
    <source>
        <dbReference type="Proteomes" id="UP000233551"/>
    </source>
</evidence>
<reference evidence="1 2" key="1">
    <citation type="submission" date="2017-11" db="EMBL/GenBank/DDBJ databases">
        <title>De-novo sequencing of pomegranate (Punica granatum L.) genome.</title>
        <authorList>
            <person name="Akparov Z."/>
            <person name="Amiraslanov A."/>
            <person name="Hajiyeva S."/>
            <person name="Abbasov M."/>
            <person name="Kaur K."/>
            <person name="Hamwieh A."/>
            <person name="Solovyev V."/>
            <person name="Salamov A."/>
            <person name="Braich B."/>
            <person name="Kosarev P."/>
            <person name="Mahmoud A."/>
            <person name="Hajiyev E."/>
            <person name="Babayeva S."/>
            <person name="Izzatullayeva V."/>
            <person name="Mammadov A."/>
            <person name="Mammadov A."/>
            <person name="Sharifova S."/>
            <person name="Ojaghi J."/>
            <person name="Eynullazada K."/>
            <person name="Bayramov B."/>
            <person name="Abdulazimova A."/>
            <person name="Shahmuradov I."/>
        </authorList>
    </citation>
    <scope>NUCLEOTIDE SEQUENCE [LARGE SCALE GENOMIC DNA]</scope>
    <source>
        <strain evidence="2">cv. AG2017</strain>
        <tissue evidence="1">Leaf</tissue>
    </source>
</reference>
<evidence type="ECO:0000313" key="1">
    <source>
        <dbReference type="EMBL" id="PKI57829.1"/>
    </source>
</evidence>
<dbReference type="Proteomes" id="UP000233551">
    <property type="component" value="Unassembled WGS sequence"/>
</dbReference>
<keyword evidence="2" id="KW-1185">Reference proteome</keyword>
<name>A0A2I0JNI9_PUNGR</name>
<accession>A0A2I0JNI9</accession>
<dbReference type="EMBL" id="PGOL01001488">
    <property type="protein sequence ID" value="PKI57829.1"/>
    <property type="molecule type" value="Genomic_DNA"/>
</dbReference>
<protein>
    <submittedName>
        <fullName evidence="1">Uncharacterized protein</fullName>
    </submittedName>
</protein>
<proteinExistence type="predicted"/>
<dbReference type="AlphaFoldDB" id="A0A2I0JNI9"/>
<gene>
    <name evidence="1" type="ORF">CRG98_021775</name>
</gene>
<sequence>MESSSCTDPNVDSRRGPHAQFWIARLGRLSTFPWGRMTDTREKESPFIILRSEGRWRISYPGLGFIEPWRLNPCVNQNWEFLALLFFGQSLDQFD</sequence>